<keyword evidence="2" id="KW-0732">Signal</keyword>
<dbReference type="AlphaFoldDB" id="A0A5C5ZL96"/>
<proteinExistence type="predicted"/>
<evidence type="ECO:0000313" key="4">
    <source>
        <dbReference type="Proteomes" id="UP000315440"/>
    </source>
</evidence>
<evidence type="ECO:0000313" key="3">
    <source>
        <dbReference type="EMBL" id="TWT88169.1"/>
    </source>
</evidence>
<feature type="region of interest" description="Disordered" evidence="1">
    <location>
        <begin position="166"/>
        <end position="196"/>
    </location>
</feature>
<feature type="compositionally biased region" description="Acidic residues" evidence="1">
    <location>
        <begin position="259"/>
        <end position="268"/>
    </location>
</feature>
<feature type="region of interest" description="Disordered" evidence="1">
    <location>
        <begin position="208"/>
        <end position="245"/>
    </location>
</feature>
<organism evidence="3 4">
    <name type="scientific">Pseudobythopirellula maris</name>
    <dbReference type="NCBI Taxonomy" id="2527991"/>
    <lineage>
        <taxon>Bacteria</taxon>
        <taxon>Pseudomonadati</taxon>
        <taxon>Planctomycetota</taxon>
        <taxon>Planctomycetia</taxon>
        <taxon>Pirellulales</taxon>
        <taxon>Lacipirellulaceae</taxon>
        <taxon>Pseudobythopirellula</taxon>
    </lineage>
</organism>
<feature type="signal peptide" evidence="2">
    <location>
        <begin position="1"/>
        <end position="23"/>
    </location>
</feature>
<dbReference type="Pfam" id="PF07642">
    <property type="entry name" value="BBP2"/>
    <property type="match status" value="1"/>
</dbReference>
<accession>A0A5C5ZL96</accession>
<keyword evidence="4" id="KW-1185">Reference proteome</keyword>
<feature type="chain" id="PRO_5022818690" evidence="2">
    <location>
        <begin position="24"/>
        <end position="699"/>
    </location>
</feature>
<gene>
    <name evidence="3" type="ORF">Mal64_16460</name>
</gene>
<evidence type="ECO:0000256" key="1">
    <source>
        <dbReference type="SAM" id="MobiDB-lite"/>
    </source>
</evidence>
<dbReference type="InterPro" id="IPR011486">
    <property type="entry name" value="BBP2"/>
</dbReference>
<reference evidence="3 4" key="1">
    <citation type="submission" date="2019-02" db="EMBL/GenBank/DDBJ databases">
        <title>Deep-cultivation of Planctomycetes and their phenomic and genomic characterization uncovers novel biology.</title>
        <authorList>
            <person name="Wiegand S."/>
            <person name="Jogler M."/>
            <person name="Boedeker C."/>
            <person name="Pinto D."/>
            <person name="Vollmers J."/>
            <person name="Rivas-Marin E."/>
            <person name="Kohn T."/>
            <person name="Peeters S.H."/>
            <person name="Heuer A."/>
            <person name="Rast P."/>
            <person name="Oberbeckmann S."/>
            <person name="Bunk B."/>
            <person name="Jeske O."/>
            <person name="Meyerdierks A."/>
            <person name="Storesund J.E."/>
            <person name="Kallscheuer N."/>
            <person name="Luecker S."/>
            <person name="Lage O.M."/>
            <person name="Pohl T."/>
            <person name="Merkel B.J."/>
            <person name="Hornburger P."/>
            <person name="Mueller R.-W."/>
            <person name="Bruemmer F."/>
            <person name="Labrenz M."/>
            <person name="Spormann A.M."/>
            <person name="Op Den Camp H."/>
            <person name="Overmann J."/>
            <person name="Amann R."/>
            <person name="Jetten M.S.M."/>
            <person name="Mascher T."/>
            <person name="Medema M.H."/>
            <person name="Devos D.P."/>
            <person name="Kaster A.-K."/>
            <person name="Ovreas L."/>
            <person name="Rohde M."/>
            <person name="Galperin M.Y."/>
            <person name="Jogler C."/>
        </authorList>
    </citation>
    <scope>NUCLEOTIDE SEQUENCE [LARGE SCALE GENOMIC DNA]</scope>
    <source>
        <strain evidence="3 4">Mal64</strain>
    </source>
</reference>
<dbReference type="EMBL" id="SJPQ01000002">
    <property type="protein sequence ID" value="TWT88169.1"/>
    <property type="molecule type" value="Genomic_DNA"/>
</dbReference>
<dbReference type="RefSeq" id="WP_197525574.1">
    <property type="nucleotide sequence ID" value="NZ_SJPQ01000002.1"/>
</dbReference>
<dbReference type="Proteomes" id="UP000315440">
    <property type="component" value="Unassembled WGS sequence"/>
</dbReference>
<feature type="region of interest" description="Disordered" evidence="1">
    <location>
        <begin position="258"/>
        <end position="288"/>
    </location>
</feature>
<evidence type="ECO:0000256" key="2">
    <source>
        <dbReference type="SAM" id="SignalP"/>
    </source>
</evidence>
<sequence precursor="true">MRHDRIRTWAALVALSFATPSLAVEAPQWGPERPAGPLKAASKVERLALLDADPASRAAPTPPAPLLIDTRSRPIEASTAPPAQDAPGQDGLLAILIRNPRTADGAPPFALTDDYGRVRRYVEPTPGVDLDASVGQRVRVRHDTGQTLLASQLELPQGLRPLAAAPPLADARQQGGPQWRDATNRRRRSPRPGAPRGLLVAAQYQDSLPEDLPPFRGSGPEPTPALDQPLDAPDTSPLGGTDEEDTTPIVLEDVIGEASQDDAEDDTPLEPVPLESLPNGAAASGLRHTEGPDCPACRAHAEAQSKGVAASCKECASRESGACKVTCSRCGASTRPLLSGCCLGDPYRVSDELLCECSPWDFGFWTQLGYHSNNTRFSTTDNDALAFNDHPDRINLHQQWFWLERVADASDGMIDWGFRMDLMYGADAASTQSFGNPAGKWDFANGWDEGGGYGWALPQLYGELAWDDWSLIAGHFYTLVGYEVVTAPDNFFYSHAYTMYNSEPFTHTGLLATYSGVEGLDIYAGYTLGWDSGFEQSNDGSNFIGGLSTGIGPDVTFTYITTIGNFGARSAGESGYSHSLVFDMVLTPEWSYVLQSDLVGYDDNLNAGFNDQVGLNQYLFYTASDCLAYGMRFEWWKTDGLSFYEATVGMNYRPHANLVFRPELRYDWSPSTVGAQAAGLATADDFNQLTFGVDAVLVY</sequence>
<name>A0A5C5ZL96_9BACT</name>
<comment type="caution">
    <text evidence="3">The sequence shown here is derived from an EMBL/GenBank/DDBJ whole genome shotgun (WGS) entry which is preliminary data.</text>
</comment>
<protein>
    <submittedName>
        <fullName evidence="3">Uncharacterized protein</fullName>
    </submittedName>
</protein>